<name>A0A8H6Z269_9AGAR</name>
<dbReference type="AlphaFoldDB" id="A0A8H6Z269"/>
<protein>
    <submittedName>
        <fullName evidence="2">Uncharacterized protein</fullName>
    </submittedName>
</protein>
<keyword evidence="3" id="KW-1185">Reference proteome</keyword>
<proteinExistence type="predicted"/>
<evidence type="ECO:0000256" key="1">
    <source>
        <dbReference type="SAM" id="MobiDB-lite"/>
    </source>
</evidence>
<accession>A0A8H6Z269</accession>
<evidence type="ECO:0000313" key="3">
    <source>
        <dbReference type="Proteomes" id="UP000623467"/>
    </source>
</evidence>
<comment type="caution">
    <text evidence="2">The sequence shown here is derived from an EMBL/GenBank/DDBJ whole genome shotgun (WGS) entry which is preliminary data.</text>
</comment>
<sequence>MQEICIAGGTQTQVSLASLDLPQACAEAHGEPCHYVEATARINAHDLPTQLDDLDLCLCPHSISLSTSPAPQAFFTAASAEDTTLRRTSADTATTRGARPTTIPSARHPADAASRAKSTTALSISRYYCCRNLKANALMRPGRGSWLLRWWN</sequence>
<feature type="region of interest" description="Disordered" evidence="1">
    <location>
        <begin position="85"/>
        <end position="114"/>
    </location>
</feature>
<reference evidence="2" key="1">
    <citation type="submission" date="2020-05" db="EMBL/GenBank/DDBJ databases">
        <title>Mycena genomes resolve the evolution of fungal bioluminescence.</title>
        <authorList>
            <person name="Tsai I.J."/>
        </authorList>
    </citation>
    <scope>NUCLEOTIDE SEQUENCE</scope>
    <source>
        <strain evidence="2">160909Yilan</strain>
    </source>
</reference>
<organism evidence="2 3">
    <name type="scientific">Mycena sanguinolenta</name>
    <dbReference type="NCBI Taxonomy" id="230812"/>
    <lineage>
        <taxon>Eukaryota</taxon>
        <taxon>Fungi</taxon>
        <taxon>Dikarya</taxon>
        <taxon>Basidiomycota</taxon>
        <taxon>Agaricomycotina</taxon>
        <taxon>Agaricomycetes</taxon>
        <taxon>Agaricomycetidae</taxon>
        <taxon>Agaricales</taxon>
        <taxon>Marasmiineae</taxon>
        <taxon>Mycenaceae</taxon>
        <taxon>Mycena</taxon>
    </lineage>
</organism>
<gene>
    <name evidence="2" type="ORF">MSAN_00860700</name>
</gene>
<dbReference type="EMBL" id="JACAZH010000005">
    <property type="protein sequence ID" value="KAF7367955.1"/>
    <property type="molecule type" value="Genomic_DNA"/>
</dbReference>
<evidence type="ECO:0000313" key="2">
    <source>
        <dbReference type="EMBL" id="KAF7367955.1"/>
    </source>
</evidence>
<dbReference type="Proteomes" id="UP000623467">
    <property type="component" value="Unassembled WGS sequence"/>
</dbReference>